<evidence type="ECO:0000313" key="3">
    <source>
        <dbReference type="Proteomes" id="UP000675409"/>
    </source>
</evidence>
<feature type="transmembrane region" description="Helical" evidence="1">
    <location>
        <begin position="251"/>
        <end position="270"/>
    </location>
</feature>
<feature type="transmembrane region" description="Helical" evidence="1">
    <location>
        <begin position="320"/>
        <end position="343"/>
    </location>
</feature>
<feature type="transmembrane region" description="Helical" evidence="1">
    <location>
        <begin position="224"/>
        <end position="245"/>
    </location>
</feature>
<proteinExistence type="predicted"/>
<keyword evidence="1" id="KW-1133">Transmembrane helix</keyword>
<reference evidence="2 3" key="1">
    <citation type="journal article" date="2021" name="Arch. Microbiol.">
        <title>Myceligenerans indicum sp. nov., an actinobacterium isolated from mangrove sediment of Sundarbans, India.</title>
        <authorList>
            <person name="Asha K."/>
            <person name="Bhadury P."/>
        </authorList>
    </citation>
    <scope>NUCLEOTIDE SEQUENCE [LARGE SCALE GENOMIC DNA]</scope>
    <source>
        <strain evidence="2 3">I2</strain>
    </source>
</reference>
<gene>
    <name evidence="2" type="ORF">HGK34_07770</name>
</gene>
<feature type="transmembrane region" description="Helical" evidence="1">
    <location>
        <begin position="31"/>
        <end position="51"/>
    </location>
</feature>
<dbReference type="EMBL" id="JABBYC010000009">
    <property type="protein sequence ID" value="MBL0886169.1"/>
    <property type="molecule type" value="Genomic_DNA"/>
</dbReference>
<keyword evidence="1" id="KW-0472">Membrane</keyword>
<evidence type="ECO:0000313" key="2">
    <source>
        <dbReference type="EMBL" id="MBL0886169.1"/>
    </source>
</evidence>
<keyword evidence="1" id="KW-0812">Transmembrane</keyword>
<name>A0ABS1LIV7_9MICO</name>
<evidence type="ECO:0000256" key="1">
    <source>
        <dbReference type="SAM" id="Phobius"/>
    </source>
</evidence>
<accession>A0ABS1LIV7</accession>
<dbReference type="RefSeq" id="WP_201846014.1">
    <property type="nucleotide sequence ID" value="NZ_JABBYC010000009.1"/>
</dbReference>
<feature type="transmembrane region" description="Helical" evidence="1">
    <location>
        <begin position="63"/>
        <end position="84"/>
    </location>
</feature>
<protein>
    <recommendedName>
        <fullName evidence="4">PH domain-containing protein</fullName>
    </recommendedName>
</protein>
<comment type="caution">
    <text evidence="2">The sequence shown here is derived from an EMBL/GenBank/DDBJ whole genome shotgun (WGS) entry which is preliminary data.</text>
</comment>
<evidence type="ECO:0008006" key="4">
    <source>
        <dbReference type="Google" id="ProtNLM"/>
    </source>
</evidence>
<dbReference type="Proteomes" id="UP000675409">
    <property type="component" value="Unassembled WGS sequence"/>
</dbReference>
<dbReference type="InterPro" id="IPR048136">
    <property type="entry name" value="STM3941-like"/>
</dbReference>
<feature type="transmembrane region" description="Helical" evidence="1">
    <location>
        <begin position="355"/>
        <end position="374"/>
    </location>
</feature>
<sequence length="388" mass="41929">MNSSLSPEERHTDADEDPVVFPTNRSYLKKVALLGGPAMTLASGAIGWFGVADLLGAETFVPFWFAPIGIFAFLFFAYGWWFAIRRLTVGGGGLRIGPAGIESFGVGAVRWSVPWSDVEWWYIGYVSSQEYLHVVVRDPDEYIAREANPLKRLAGRMNVRLVGTPVSVALSTVDAPPGAIAEAMVRYSGIDPADDDEPEALDNDAAHQVVSVPGRKPLGRRHQWLWAGFLLTVVGSSFALHFGSAGRGIELGYALLAQGIAAALLLIMVVRDMLHDEADELVACVRTYGGGAPVVGWIPTSQANEVAAEVRRGGVEAWAAYHPIAVGYWAVVNFVGATLGIYGVVSLGERAVEPITSWALIIGGAIMFLGIAEAPRTGWFRRRVLRMY</sequence>
<dbReference type="NCBIfam" id="NF041635">
    <property type="entry name" value="STM3941_fam"/>
    <property type="match status" value="1"/>
</dbReference>
<keyword evidence="3" id="KW-1185">Reference proteome</keyword>
<organism evidence="2 3">
    <name type="scientific">Myceligenerans indicum</name>
    <dbReference type="NCBI Taxonomy" id="2593663"/>
    <lineage>
        <taxon>Bacteria</taxon>
        <taxon>Bacillati</taxon>
        <taxon>Actinomycetota</taxon>
        <taxon>Actinomycetes</taxon>
        <taxon>Micrococcales</taxon>
        <taxon>Promicromonosporaceae</taxon>
        <taxon>Myceligenerans</taxon>
    </lineage>
</organism>